<gene>
    <name evidence="2" type="ORF">ACFPTP_03275</name>
</gene>
<accession>A0ABW0TU74</accession>
<reference evidence="3" key="1">
    <citation type="journal article" date="2019" name="Int. J. Syst. Evol. Microbiol.">
        <title>The Global Catalogue of Microorganisms (GCM) 10K type strain sequencing project: providing services to taxonomists for standard genome sequencing and annotation.</title>
        <authorList>
            <consortium name="The Broad Institute Genomics Platform"/>
            <consortium name="The Broad Institute Genome Sequencing Center for Infectious Disease"/>
            <person name="Wu L."/>
            <person name="Ma J."/>
        </authorList>
    </citation>
    <scope>NUCLEOTIDE SEQUENCE [LARGE SCALE GENOMIC DNA]</scope>
    <source>
        <strain evidence="3">KACC 11299</strain>
    </source>
</reference>
<keyword evidence="3" id="KW-1185">Reference proteome</keyword>
<feature type="signal peptide" evidence="1">
    <location>
        <begin position="1"/>
        <end position="23"/>
    </location>
</feature>
<keyword evidence="1" id="KW-0732">Signal</keyword>
<comment type="caution">
    <text evidence="2">The sequence shown here is derived from an EMBL/GenBank/DDBJ whole genome shotgun (WGS) entry which is preliminary data.</text>
</comment>
<sequence length="122" mass="13765">MKRLLFVIFFVYLSLSGCSSVQEAYKGNPTPKDFLSHDNADIFMYEGIVYSNVEGVKWVLELDYTIGEQILEIKKQKKKAFGFRNGAANKLPIGTVIYETNTPVYIAIVDGKEIPYLAMIEG</sequence>
<protein>
    <submittedName>
        <fullName evidence="2">Uncharacterized protein</fullName>
    </submittedName>
</protein>
<name>A0ABW0TU74_9BACL</name>
<evidence type="ECO:0000313" key="3">
    <source>
        <dbReference type="Proteomes" id="UP001596071"/>
    </source>
</evidence>
<dbReference type="Proteomes" id="UP001596071">
    <property type="component" value="Unassembled WGS sequence"/>
</dbReference>
<organism evidence="2 3">
    <name type="scientific">Sporosarcina koreensis</name>
    <dbReference type="NCBI Taxonomy" id="334735"/>
    <lineage>
        <taxon>Bacteria</taxon>
        <taxon>Bacillati</taxon>
        <taxon>Bacillota</taxon>
        <taxon>Bacilli</taxon>
        <taxon>Bacillales</taxon>
        <taxon>Caryophanaceae</taxon>
        <taxon>Sporosarcina</taxon>
    </lineage>
</organism>
<evidence type="ECO:0000313" key="2">
    <source>
        <dbReference type="EMBL" id="MFC5602267.1"/>
    </source>
</evidence>
<proteinExistence type="predicted"/>
<dbReference type="RefSeq" id="WP_381442179.1">
    <property type="nucleotide sequence ID" value="NZ_JBHSNP010000008.1"/>
</dbReference>
<dbReference type="PROSITE" id="PS51257">
    <property type="entry name" value="PROKAR_LIPOPROTEIN"/>
    <property type="match status" value="1"/>
</dbReference>
<feature type="chain" id="PRO_5046321342" evidence="1">
    <location>
        <begin position="24"/>
        <end position="122"/>
    </location>
</feature>
<dbReference type="EMBL" id="JBHSNP010000008">
    <property type="protein sequence ID" value="MFC5602267.1"/>
    <property type="molecule type" value="Genomic_DNA"/>
</dbReference>
<evidence type="ECO:0000256" key="1">
    <source>
        <dbReference type="SAM" id="SignalP"/>
    </source>
</evidence>